<evidence type="ECO:0000313" key="3">
    <source>
        <dbReference type="EMBL" id="MBB3066187.1"/>
    </source>
</evidence>
<sequence length="542" mass="59615">MSSQKSAGASLRGEGDGILARVDAAGRRSLSHPVGVVAVVLLALIMLPVAVWLDLHQLSNESLTRQARDLNGMISEIRGYYSSNVVRRVLDNDGNAILAHNYEEIEGGIPIPATLSIELGEVIGKRAEGITYRFVSDETFKGRVPHVLDPFEIQALDTLRADGRPDSNVTEVGGSLLNRQIRMAVPIVMGTTCVACHNSHPESPRSDWKVGDVRGIQSIRIDQPIAANLFSFTYLLTYLGFAGFIGLAFAAVQWRLAVQFAGMNSELEEANSFLAAISIKISKYLSPQVYKSIFSGARDAVIATERKKLTIFFSDIKDFTVTTERLQPEELTALLNEYFTEMAKIAHEHGATVDKFIGDAILAFFGDPETRGAKEDALACVKMAITMQRRLEELGGEWRRRGLENPLRARMGISTGYCNVGNFGSDDRMDYTIIGAEANLAARLESIAQPGGIVMSYETYALVQDHVTARALEPITLKGISREIVPYVIENIYGDHMDLSSDVIEVKSERMQLHLNLSAIDEGERREIEKALSSALNAILRH</sequence>
<dbReference type="InterPro" id="IPR050697">
    <property type="entry name" value="Adenylyl/Guanylyl_Cyclase_3/4"/>
</dbReference>
<gene>
    <name evidence="3" type="ORF">FHR98_002492</name>
</gene>
<name>A0A839STL0_9PROT</name>
<dbReference type="SMART" id="SM00044">
    <property type="entry name" value="CYCc"/>
    <property type="match status" value="1"/>
</dbReference>
<comment type="caution">
    <text evidence="3">The sequence shown here is derived from an EMBL/GenBank/DDBJ whole genome shotgun (WGS) entry which is preliminary data.</text>
</comment>
<dbReference type="Pfam" id="PF00211">
    <property type="entry name" value="Guanylate_cyc"/>
    <property type="match status" value="1"/>
</dbReference>
<dbReference type="GO" id="GO:0035556">
    <property type="term" value="P:intracellular signal transduction"/>
    <property type="evidence" value="ECO:0007669"/>
    <property type="project" value="InterPro"/>
</dbReference>
<organism evidence="3 4">
    <name type="scientific">Limibacillus halophilus</name>
    <dbReference type="NCBI Taxonomy" id="1579333"/>
    <lineage>
        <taxon>Bacteria</taxon>
        <taxon>Pseudomonadati</taxon>
        <taxon>Pseudomonadota</taxon>
        <taxon>Alphaproteobacteria</taxon>
        <taxon>Rhodospirillales</taxon>
        <taxon>Rhodovibrionaceae</taxon>
        <taxon>Limibacillus</taxon>
    </lineage>
</organism>
<feature type="domain" description="Guanylate cyclase" evidence="2">
    <location>
        <begin position="310"/>
        <end position="445"/>
    </location>
</feature>
<proteinExistence type="predicted"/>
<accession>A0A839STL0</accession>
<reference evidence="3 4" key="1">
    <citation type="submission" date="2020-08" db="EMBL/GenBank/DDBJ databases">
        <title>Genomic Encyclopedia of Type Strains, Phase III (KMG-III): the genomes of soil and plant-associated and newly described type strains.</title>
        <authorList>
            <person name="Whitman W."/>
        </authorList>
    </citation>
    <scope>NUCLEOTIDE SEQUENCE [LARGE SCALE GENOMIC DNA]</scope>
    <source>
        <strain evidence="3 4">CECT 8803</strain>
    </source>
</reference>
<dbReference type="Pfam" id="PF11845">
    <property type="entry name" value="Tll0287-like"/>
    <property type="match status" value="1"/>
</dbReference>
<dbReference type="InterPro" id="IPR021796">
    <property type="entry name" value="Tll0287-like_dom"/>
</dbReference>
<dbReference type="AlphaFoldDB" id="A0A839STL0"/>
<dbReference type="PANTHER" id="PTHR43081:SF18">
    <property type="entry name" value="BLL7624 PROTEIN"/>
    <property type="match status" value="1"/>
</dbReference>
<feature type="transmembrane region" description="Helical" evidence="1">
    <location>
        <begin position="34"/>
        <end position="55"/>
    </location>
</feature>
<evidence type="ECO:0000313" key="4">
    <source>
        <dbReference type="Proteomes" id="UP000581135"/>
    </source>
</evidence>
<dbReference type="RefSeq" id="WP_183417009.1">
    <property type="nucleotide sequence ID" value="NZ_JACHXA010000007.1"/>
</dbReference>
<dbReference type="CDD" id="cd07302">
    <property type="entry name" value="CHD"/>
    <property type="match status" value="1"/>
</dbReference>
<feature type="transmembrane region" description="Helical" evidence="1">
    <location>
        <begin position="229"/>
        <end position="254"/>
    </location>
</feature>
<dbReference type="Proteomes" id="UP000581135">
    <property type="component" value="Unassembled WGS sequence"/>
</dbReference>
<dbReference type="InterPro" id="IPR001054">
    <property type="entry name" value="A/G_cyclase"/>
</dbReference>
<keyword evidence="1" id="KW-0472">Membrane</keyword>
<keyword evidence="1" id="KW-0812">Transmembrane</keyword>
<dbReference type="PROSITE" id="PS50125">
    <property type="entry name" value="GUANYLATE_CYCLASE_2"/>
    <property type="match status" value="1"/>
</dbReference>
<dbReference type="SUPFAM" id="SSF55073">
    <property type="entry name" value="Nucleotide cyclase"/>
    <property type="match status" value="1"/>
</dbReference>
<evidence type="ECO:0000256" key="1">
    <source>
        <dbReference type="SAM" id="Phobius"/>
    </source>
</evidence>
<dbReference type="EMBL" id="JACHXA010000007">
    <property type="protein sequence ID" value="MBB3066187.1"/>
    <property type="molecule type" value="Genomic_DNA"/>
</dbReference>
<keyword evidence="1" id="KW-1133">Transmembrane helix</keyword>
<dbReference type="Gene3D" id="3.30.70.1230">
    <property type="entry name" value="Nucleotide cyclase"/>
    <property type="match status" value="1"/>
</dbReference>
<protein>
    <submittedName>
        <fullName evidence="3">Class 3 adenylate cyclase</fullName>
    </submittedName>
</protein>
<dbReference type="GO" id="GO:0006171">
    <property type="term" value="P:cAMP biosynthetic process"/>
    <property type="evidence" value="ECO:0007669"/>
    <property type="project" value="TreeGrafter"/>
</dbReference>
<evidence type="ECO:0000259" key="2">
    <source>
        <dbReference type="PROSITE" id="PS50125"/>
    </source>
</evidence>
<keyword evidence="4" id="KW-1185">Reference proteome</keyword>
<dbReference type="GO" id="GO:0004016">
    <property type="term" value="F:adenylate cyclase activity"/>
    <property type="evidence" value="ECO:0007669"/>
    <property type="project" value="UniProtKB-ARBA"/>
</dbReference>
<dbReference type="InterPro" id="IPR029787">
    <property type="entry name" value="Nucleotide_cyclase"/>
</dbReference>
<dbReference type="PANTHER" id="PTHR43081">
    <property type="entry name" value="ADENYLATE CYCLASE, TERMINAL-DIFFERENTIATION SPECIFIC-RELATED"/>
    <property type="match status" value="1"/>
</dbReference>